<feature type="region of interest" description="Disordered" evidence="1">
    <location>
        <begin position="172"/>
        <end position="240"/>
    </location>
</feature>
<feature type="compositionally biased region" description="Acidic residues" evidence="1">
    <location>
        <begin position="116"/>
        <end position="152"/>
    </location>
</feature>
<proteinExistence type="predicted"/>
<sequence length="361" mass="40399">MKTSHLVKEDVVPDLDDKQTEVPETALLLTTVAAVISSPKKKVTFDLNVTEYDPPSPFYDDDDDEDDPTSSSVDTTDDNRHFFFDGGDDEEEEGKEDGEIVNPTAAYPLNHRYQDCTDDADFEDDYYDEDLDLIDGVDDEEDEEGGEDEESYESYFSLPIYRAEEKDSNSVVLKDLNSIPPTTNLQQQPKKPQPTTLKLRRDKENLSAPKVEVEEEEVSVDTSLSSWLTPPKNKSTIQTFNNKEHSVYSSPSFSHSPAMQSPEERPILGALTVEDIKHSPISTKKMSPRKSPDVEMPIFGTVGSYWKCSGTDGVNDGGTTFTAAVKGIPNTTSKYREDKRVNWHSTPFEVRLDRALKSGTA</sequence>
<dbReference type="PANTHER" id="PTHR33318">
    <property type="entry name" value="ASPARTYL/GLUTAMYL-TRNA(ASN/GLN) AMIDOTRANSFERASE SUBUNIT"/>
    <property type="match status" value="1"/>
</dbReference>
<feature type="region of interest" description="Disordered" evidence="1">
    <location>
        <begin position="46"/>
        <end position="157"/>
    </location>
</feature>
<dbReference type="EMBL" id="LFYR01001054">
    <property type="protein sequence ID" value="KMZ65246.1"/>
    <property type="molecule type" value="Genomic_DNA"/>
</dbReference>
<dbReference type="AlphaFoldDB" id="A0A0K9P8A8"/>
<dbReference type="Proteomes" id="UP000036987">
    <property type="component" value="Unassembled WGS sequence"/>
</dbReference>
<feature type="region of interest" description="Disordered" evidence="1">
    <location>
        <begin position="1"/>
        <end position="20"/>
    </location>
</feature>
<reference evidence="3" key="1">
    <citation type="journal article" date="2016" name="Nature">
        <title>The genome of the seagrass Zostera marina reveals angiosperm adaptation to the sea.</title>
        <authorList>
            <person name="Olsen J.L."/>
            <person name="Rouze P."/>
            <person name="Verhelst B."/>
            <person name="Lin Y.-C."/>
            <person name="Bayer T."/>
            <person name="Collen J."/>
            <person name="Dattolo E."/>
            <person name="De Paoli E."/>
            <person name="Dittami S."/>
            <person name="Maumus F."/>
            <person name="Michel G."/>
            <person name="Kersting A."/>
            <person name="Lauritano C."/>
            <person name="Lohaus R."/>
            <person name="Toepel M."/>
            <person name="Tonon T."/>
            <person name="Vanneste K."/>
            <person name="Amirebrahimi M."/>
            <person name="Brakel J."/>
            <person name="Bostroem C."/>
            <person name="Chovatia M."/>
            <person name="Grimwood J."/>
            <person name="Jenkins J.W."/>
            <person name="Jueterbock A."/>
            <person name="Mraz A."/>
            <person name="Stam W.T."/>
            <person name="Tice H."/>
            <person name="Bornberg-Bauer E."/>
            <person name="Green P.J."/>
            <person name="Pearson G.A."/>
            <person name="Procaccini G."/>
            <person name="Duarte C.M."/>
            <person name="Schmutz J."/>
            <person name="Reusch T.B.H."/>
            <person name="Van de Peer Y."/>
        </authorList>
    </citation>
    <scope>NUCLEOTIDE SEQUENCE [LARGE SCALE GENOMIC DNA]</scope>
    <source>
        <strain evidence="3">cv. Finnish</strain>
    </source>
</reference>
<evidence type="ECO:0000256" key="1">
    <source>
        <dbReference type="SAM" id="MobiDB-lite"/>
    </source>
</evidence>
<dbReference type="InterPro" id="IPR039300">
    <property type="entry name" value="JASON"/>
</dbReference>
<keyword evidence="3" id="KW-1185">Reference proteome</keyword>
<feature type="compositionally biased region" description="Acidic residues" evidence="1">
    <location>
        <begin position="59"/>
        <end position="68"/>
    </location>
</feature>
<feature type="compositionally biased region" description="Low complexity" evidence="1">
    <location>
        <begin position="180"/>
        <end position="197"/>
    </location>
</feature>
<name>A0A0K9P8A8_ZOSMR</name>
<accession>A0A0K9P8A8</accession>
<comment type="caution">
    <text evidence="2">The sequence shown here is derived from an EMBL/GenBank/DDBJ whole genome shotgun (WGS) entry which is preliminary data.</text>
</comment>
<gene>
    <name evidence="2" type="ORF">ZOSMA_32G00300</name>
</gene>
<organism evidence="2 3">
    <name type="scientific">Zostera marina</name>
    <name type="common">Eelgrass</name>
    <dbReference type="NCBI Taxonomy" id="29655"/>
    <lineage>
        <taxon>Eukaryota</taxon>
        <taxon>Viridiplantae</taxon>
        <taxon>Streptophyta</taxon>
        <taxon>Embryophyta</taxon>
        <taxon>Tracheophyta</taxon>
        <taxon>Spermatophyta</taxon>
        <taxon>Magnoliopsida</taxon>
        <taxon>Liliopsida</taxon>
        <taxon>Zosteraceae</taxon>
        <taxon>Zostera</taxon>
    </lineage>
</organism>
<protein>
    <submittedName>
        <fullName evidence="2">Uncharacterized protein</fullName>
    </submittedName>
</protein>
<dbReference type="PANTHER" id="PTHR33318:SF4">
    <property type="entry name" value="OS04G0511700 PROTEIN"/>
    <property type="match status" value="1"/>
</dbReference>
<dbReference type="OrthoDB" id="1925835at2759"/>
<evidence type="ECO:0000313" key="2">
    <source>
        <dbReference type="EMBL" id="KMZ65246.1"/>
    </source>
</evidence>
<dbReference type="GO" id="GO:0007142">
    <property type="term" value="P:male meiosis II"/>
    <property type="evidence" value="ECO:0007669"/>
    <property type="project" value="InterPro"/>
</dbReference>
<feature type="compositionally biased region" description="Polar residues" evidence="1">
    <location>
        <begin position="220"/>
        <end position="240"/>
    </location>
</feature>
<evidence type="ECO:0000313" key="3">
    <source>
        <dbReference type="Proteomes" id="UP000036987"/>
    </source>
</evidence>
<feature type="compositionally biased region" description="Acidic residues" evidence="1">
    <location>
        <begin position="86"/>
        <end position="96"/>
    </location>
</feature>